<reference evidence="2 3" key="1">
    <citation type="journal article" date="2017" name="Int. J. Syst. Evol. Microbiol.">
        <title>Bacillus notoginsengisoli sp. nov., a novel bacterium isolated from the rhizosphere of Panax notoginseng.</title>
        <authorList>
            <person name="Zhang M.Y."/>
            <person name="Cheng J."/>
            <person name="Cai Y."/>
            <person name="Zhang T.Y."/>
            <person name="Wu Y.Y."/>
            <person name="Manikprabhu D."/>
            <person name="Li W.J."/>
            <person name="Zhang Y.X."/>
        </authorList>
    </citation>
    <scope>NUCLEOTIDE SEQUENCE [LARGE SCALE GENOMIC DNA]</scope>
    <source>
        <strain evidence="2 3">JCM 30743</strain>
    </source>
</reference>
<feature type="region of interest" description="Disordered" evidence="1">
    <location>
        <begin position="28"/>
        <end position="64"/>
    </location>
</feature>
<organism evidence="2 3">
    <name type="scientific">Neobacillus notoginsengisoli</name>
    <dbReference type="NCBI Taxonomy" id="1578198"/>
    <lineage>
        <taxon>Bacteria</taxon>
        <taxon>Bacillati</taxon>
        <taxon>Bacillota</taxon>
        <taxon>Bacilli</taxon>
        <taxon>Bacillales</taxon>
        <taxon>Bacillaceae</taxon>
        <taxon>Neobacillus</taxon>
    </lineage>
</organism>
<comment type="caution">
    <text evidence="2">The sequence shown here is derived from an EMBL/GenBank/DDBJ whole genome shotgun (WGS) entry which is preliminary data.</text>
</comment>
<dbReference type="AlphaFoldDB" id="A0A417YUK4"/>
<evidence type="ECO:0000256" key="1">
    <source>
        <dbReference type="SAM" id="MobiDB-lite"/>
    </source>
</evidence>
<evidence type="ECO:0000313" key="2">
    <source>
        <dbReference type="EMBL" id="RHW40808.1"/>
    </source>
</evidence>
<gene>
    <name evidence="2" type="ORF">D1B31_11510</name>
</gene>
<dbReference type="EMBL" id="QWEG01000006">
    <property type="protein sequence ID" value="RHW40808.1"/>
    <property type="molecule type" value="Genomic_DNA"/>
</dbReference>
<sequence length="64" mass="7191">MVPREDIDPLVPVYGMRGFFVFLQKKKPPEHRRAPLRNSGSGTGFYFAKGKRQGSQPLKKLAGC</sequence>
<proteinExistence type="predicted"/>
<dbReference type="Proteomes" id="UP000284416">
    <property type="component" value="Unassembled WGS sequence"/>
</dbReference>
<evidence type="ECO:0000313" key="3">
    <source>
        <dbReference type="Proteomes" id="UP000284416"/>
    </source>
</evidence>
<name>A0A417YUK4_9BACI</name>
<protein>
    <submittedName>
        <fullName evidence="2">Uncharacterized protein</fullName>
    </submittedName>
</protein>
<keyword evidence="3" id="KW-1185">Reference proteome</keyword>
<accession>A0A417YUK4</accession>